<sequence length="55" mass="6426">MLKLVLMYNCCLLNFLNSRPIIHLCSYLCKQTWMTKLLPICPNIACTLQCSYLEL</sequence>
<protein>
    <submittedName>
        <fullName evidence="1">Uncharacterized protein</fullName>
    </submittedName>
</protein>
<dbReference type="AlphaFoldDB" id="A0AAV6LB94"/>
<evidence type="ECO:0000313" key="1">
    <source>
        <dbReference type="EMBL" id="KAG5561965.1"/>
    </source>
</evidence>
<organism evidence="1 2">
    <name type="scientific">Rhododendron griersonianum</name>
    <dbReference type="NCBI Taxonomy" id="479676"/>
    <lineage>
        <taxon>Eukaryota</taxon>
        <taxon>Viridiplantae</taxon>
        <taxon>Streptophyta</taxon>
        <taxon>Embryophyta</taxon>
        <taxon>Tracheophyta</taxon>
        <taxon>Spermatophyta</taxon>
        <taxon>Magnoliopsida</taxon>
        <taxon>eudicotyledons</taxon>
        <taxon>Gunneridae</taxon>
        <taxon>Pentapetalae</taxon>
        <taxon>asterids</taxon>
        <taxon>Ericales</taxon>
        <taxon>Ericaceae</taxon>
        <taxon>Ericoideae</taxon>
        <taxon>Rhodoreae</taxon>
        <taxon>Rhododendron</taxon>
    </lineage>
</organism>
<reference evidence="1" key="1">
    <citation type="submission" date="2020-08" db="EMBL/GenBank/DDBJ databases">
        <title>Plant Genome Project.</title>
        <authorList>
            <person name="Zhang R.-G."/>
        </authorList>
    </citation>
    <scope>NUCLEOTIDE SEQUENCE</scope>
    <source>
        <strain evidence="1">WSP0</strain>
        <tissue evidence="1">Leaf</tissue>
    </source>
</reference>
<gene>
    <name evidence="1" type="ORF">RHGRI_004861</name>
</gene>
<comment type="caution">
    <text evidence="1">The sequence shown here is derived from an EMBL/GenBank/DDBJ whole genome shotgun (WGS) entry which is preliminary data.</text>
</comment>
<dbReference type="Proteomes" id="UP000823749">
    <property type="component" value="Chromosome 2"/>
</dbReference>
<proteinExistence type="predicted"/>
<keyword evidence="2" id="KW-1185">Reference proteome</keyword>
<accession>A0AAV6LB94</accession>
<name>A0AAV6LB94_9ERIC</name>
<dbReference type="EMBL" id="JACTNZ010000002">
    <property type="protein sequence ID" value="KAG5561965.1"/>
    <property type="molecule type" value="Genomic_DNA"/>
</dbReference>
<evidence type="ECO:0000313" key="2">
    <source>
        <dbReference type="Proteomes" id="UP000823749"/>
    </source>
</evidence>